<evidence type="ECO:0000256" key="5">
    <source>
        <dbReference type="ARBA" id="ARBA00022475"/>
    </source>
</evidence>
<dbReference type="PANTHER" id="PTHR40659">
    <property type="entry name" value="NICKEL/COBALT EFFLUX SYSTEM RCNA"/>
    <property type="match status" value="1"/>
</dbReference>
<name>A0ABV7VBW8_9PROT</name>
<keyword evidence="12" id="KW-0170">Cobalt</keyword>
<evidence type="ECO:0000256" key="11">
    <source>
        <dbReference type="ARBA" id="ARBA00023136"/>
    </source>
</evidence>
<keyword evidence="4 13" id="KW-0813">Transport</keyword>
<dbReference type="RefSeq" id="WP_379722666.1">
    <property type="nucleotide sequence ID" value="NZ_JBHRYJ010000001.1"/>
</dbReference>
<feature type="transmembrane region" description="Helical" evidence="13">
    <location>
        <begin position="280"/>
        <end position="301"/>
    </location>
</feature>
<accession>A0ABV7VBW8</accession>
<organism evidence="14 15">
    <name type="scientific">Ferrovibrio xuzhouensis</name>
    <dbReference type="NCBI Taxonomy" id="1576914"/>
    <lineage>
        <taxon>Bacteria</taxon>
        <taxon>Pseudomonadati</taxon>
        <taxon>Pseudomonadota</taxon>
        <taxon>Alphaproteobacteria</taxon>
        <taxon>Rhodospirillales</taxon>
        <taxon>Rhodospirillaceae</taxon>
        <taxon>Ferrovibrio</taxon>
    </lineage>
</organism>
<keyword evidence="6" id="KW-0533">Nickel</keyword>
<dbReference type="InterPro" id="IPR011541">
    <property type="entry name" value="Ni/Co_transpt_high_affinity"/>
</dbReference>
<keyword evidence="15" id="KW-1185">Reference proteome</keyword>
<evidence type="ECO:0000256" key="13">
    <source>
        <dbReference type="RuleBase" id="RU362101"/>
    </source>
</evidence>
<feature type="transmembrane region" description="Helical" evidence="13">
    <location>
        <begin position="51"/>
        <end position="79"/>
    </location>
</feature>
<evidence type="ECO:0000256" key="1">
    <source>
        <dbReference type="ARBA" id="ARBA00002510"/>
    </source>
</evidence>
<dbReference type="NCBIfam" id="NF007454">
    <property type="entry name" value="PRK10019.1"/>
    <property type="match status" value="2"/>
</dbReference>
<evidence type="ECO:0000256" key="10">
    <source>
        <dbReference type="ARBA" id="ARBA00023112"/>
    </source>
</evidence>
<keyword evidence="11 13" id="KW-0472">Membrane</keyword>
<gene>
    <name evidence="14" type="ORF">ACFOOQ_05420</name>
</gene>
<evidence type="ECO:0000256" key="7">
    <source>
        <dbReference type="ARBA" id="ARBA00022692"/>
    </source>
</evidence>
<evidence type="ECO:0000256" key="9">
    <source>
        <dbReference type="ARBA" id="ARBA00023065"/>
    </source>
</evidence>
<evidence type="ECO:0000313" key="14">
    <source>
        <dbReference type="EMBL" id="MFC3674975.1"/>
    </source>
</evidence>
<evidence type="ECO:0000256" key="4">
    <source>
        <dbReference type="ARBA" id="ARBA00022448"/>
    </source>
</evidence>
<reference evidence="15" key="1">
    <citation type="journal article" date="2019" name="Int. J. Syst. Evol. Microbiol.">
        <title>The Global Catalogue of Microorganisms (GCM) 10K type strain sequencing project: providing services to taxonomists for standard genome sequencing and annotation.</title>
        <authorList>
            <consortium name="The Broad Institute Genomics Platform"/>
            <consortium name="The Broad Institute Genome Sequencing Center for Infectious Disease"/>
            <person name="Wu L."/>
            <person name="Ma J."/>
        </authorList>
    </citation>
    <scope>NUCLEOTIDE SEQUENCE [LARGE SCALE GENOMIC DNA]</scope>
    <source>
        <strain evidence="15">KCTC 42182</strain>
    </source>
</reference>
<protein>
    <recommendedName>
        <fullName evidence="13">Nickel/cobalt efflux system</fullName>
    </recommendedName>
</protein>
<evidence type="ECO:0000256" key="8">
    <source>
        <dbReference type="ARBA" id="ARBA00022989"/>
    </source>
</evidence>
<keyword evidence="7 13" id="KW-0812">Transmembrane</keyword>
<comment type="function">
    <text evidence="1">Efflux system for nickel and cobalt.</text>
</comment>
<evidence type="ECO:0000256" key="12">
    <source>
        <dbReference type="ARBA" id="ARBA00023285"/>
    </source>
</evidence>
<keyword evidence="5" id="KW-1003">Cell membrane</keyword>
<proteinExistence type="inferred from homology"/>
<feature type="transmembrane region" description="Helical" evidence="13">
    <location>
        <begin position="356"/>
        <end position="379"/>
    </location>
</feature>
<keyword evidence="8 13" id="KW-1133">Transmembrane helix</keyword>
<feature type="transmembrane region" description="Helical" evidence="13">
    <location>
        <begin position="12"/>
        <end position="31"/>
    </location>
</feature>
<dbReference type="EMBL" id="JBHRYJ010000001">
    <property type="protein sequence ID" value="MFC3674975.1"/>
    <property type="molecule type" value="Genomic_DNA"/>
</dbReference>
<dbReference type="PANTHER" id="PTHR40659:SF1">
    <property type="entry name" value="NICKEL_COBALT EFFLUX SYSTEM RCNA"/>
    <property type="match status" value="1"/>
</dbReference>
<evidence type="ECO:0000256" key="3">
    <source>
        <dbReference type="ARBA" id="ARBA00022426"/>
    </source>
</evidence>
<keyword evidence="9" id="KW-0406">Ion transport</keyword>
<keyword evidence="10" id="KW-0921">Nickel transport</keyword>
<dbReference type="InterPro" id="IPR051224">
    <property type="entry name" value="NiCoT_RcnA"/>
</dbReference>
<comment type="subcellular location">
    <subcellularLocation>
        <location evidence="2 13">Cell membrane</location>
        <topology evidence="2 13">Multi-pass membrane protein</topology>
    </subcellularLocation>
</comment>
<evidence type="ECO:0000313" key="15">
    <source>
        <dbReference type="Proteomes" id="UP001595711"/>
    </source>
</evidence>
<comment type="similarity">
    <text evidence="13">Belongs to the NiCoT transporter (TC 2.A.52) family.</text>
</comment>
<dbReference type="Pfam" id="PF03824">
    <property type="entry name" value="NicO"/>
    <property type="match status" value="2"/>
</dbReference>
<dbReference type="Proteomes" id="UP001595711">
    <property type="component" value="Unassembled WGS sequence"/>
</dbReference>
<evidence type="ECO:0000256" key="6">
    <source>
        <dbReference type="ARBA" id="ARBA00022596"/>
    </source>
</evidence>
<feature type="transmembrane region" description="Helical" evidence="13">
    <location>
        <begin position="313"/>
        <end position="335"/>
    </location>
</feature>
<feature type="transmembrane region" description="Helical" evidence="13">
    <location>
        <begin position="91"/>
        <end position="109"/>
    </location>
</feature>
<keyword evidence="3" id="KW-0171">Cobalt transport</keyword>
<sequence>MPSFAELLQQGTAHAWLFILSAILLGALHGLEPGHSKTMMAAFIVAIRGTVGQAVLLGLAATVSHTVVVWTIALGGMYIWRGIDAQSFEPYLQLVSAAIIIAIAIWMLLRTRWDLQKARSASGEHANDHLHVHGSETRRIDTGHGVIAVEIFEDGVPPRWRVRSEYAHAWAAEDIALVTERPDGARQVFTFADRGGFLESLDDIPQPHEFMVRVSLGHGSHAHDYDLSFIEEHAQDHDHMHEEMRGLDVASGNYQDAHELAHANDIRRRFSDRNVTTGQILIFGLTGGLIPCPASITVLLLCLQLKQFTLGAVLVLCFSIGLAVTLVTVGSAAALSARHASRRFSWFGAVARRAPYLSGVLIIVVGIYVGIQGGIALTASGA</sequence>
<evidence type="ECO:0000256" key="2">
    <source>
        <dbReference type="ARBA" id="ARBA00004651"/>
    </source>
</evidence>
<comment type="caution">
    <text evidence="14">The sequence shown here is derived from an EMBL/GenBank/DDBJ whole genome shotgun (WGS) entry which is preliminary data.</text>
</comment>